<dbReference type="PANTHER" id="PTHR36562">
    <property type="entry name" value="SERINE/ARGININE REPETITIVE MATRIX 2"/>
    <property type="match status" value="1"/>
</dbReference>
<organism evidence="9 10">
    <name type="scientific">Hippocampus comes</name>
    <name type="common">Tiger tail seahorse</name>
    <dbReference type="NCBI Taxonomy" id="109280"/>
    <lineage>
        <taxon>Eukaryota</taxon>
        <taxon>Metazoa</taxon>
        <taxon>Chordata</taxon>
        <taxon>Craniata</taxon>
        <taxon>Vertebrata</taxon>
        <taxon>Euteleostomi</taxon>
        <taxon>Actinopterygii</taxon>
        <taxon>Neopterygii</taxon>
        <taxon>Teleostei</taxon>
        <taxon>Neoteleostei</taxon>
        <taxon>Acanthomorphata</taxon>
        <taxon>Syngnathiaria</taxon>
        <taxon>Syngnathiformes</taxon>
        <taxon>Syngnathoidei</taxon>
        <taxon>Syngnathidae</taxon>
        <taxon>Hippocampus</taxon>
    </lineage>
</organism>
<feature type="compositionally biased region" description="Low complexity" evidence="7">
    <location>
        <begin position="257"/>
        <end position="286"/>
    </location>
</feature>
<evidence type="ECO:0000313" key="10">
    <source>
        <dbReference type="Proteomes" id="UP000264820"/>
    </source>
</evidence>
<feature type="compositionally biased region" description="Basic and acidic residues" evidence="7">
    <location>
        <begin position="31"/>
        <end position="48"/>
    </location>
</feature>
<keyword evidence="5" id="KW-0508">mRNA splicing</keyword>
<dbReference type="InterPro" id="IPR013170">
    <property type="entry name" value="mRNA_splic_Cwf21_dom"/>
</dbReference>
<evidence type="ECO:0000256" key="6">
    <source>
        <dbReference type="ARBA" id="ARBA00023242"/>
    </source>
</evidence>
<dbReference type="GO" id="GO:0006397">
    <property type="term" value="P:mRNA processing"/>
    <property type="evidence" value="ECO:0007669"/>
    <property type="project" value="UniProtKB-KW"/>
</dbReference>
<comment type="similarity">
    <text evidence="2">Belongs to the CWC21 family.</text>
</comment>
<evidence type="ECO:0000256" key="7">
    <source>
        <dbReference type="SAM" id="MobiDB-lite"/>
    </source>
</evidence>
<dbReference type="OMA" id="MASTHEY"/>
<feature type="compositionally biased region" description="Basic residues" evidence="7">
    <location>
        <begin position="192"/>
        <end position="206"/>
    </location>
</feature>
<feature type="region of interest" description="Disordered" evidence="7">
    <location>
        <begin position="1"/>
        <end position="63"/>
    </location>
</feature>
<name>A0A3Q2XX25_HIPCM</name>
<feature type="compositionally biased region" description="Polar residues" evidence="7">
    <location>
        <begin position="10"/>
        <end position="26"/>
    </location>
</feature>
<feature type="compositionally biased region" description="Basic residues" evidence="7">
    <location>
        <begin position="217"/>
        <end position="228"/>
    </location>
</feature>
<evidence type="ECO:0000256" key="4">
    <source>
        <dbReference type="ARBA" id="ARBA00022728"/>
    </source>
</evidence>
<dbReference type="GeneTree" id="ENSGT00940000167070"/>
<evidence type="ECO:0000256" key="3">
    <source>
        <dbReference type="ARBA" id="ARBA00022664"/>
    </source>
</evidence>
<feature type="domain" description="CWF21" evidence="8">
    <location>
        <begin position="60"/>
        <end position="105"/>
    </location>
</feature>
<feature type="compositionally biased region" description="Low complexity" evidence="7">
    <location>
        <begin position="295"/>
        <end position="307"/>
    </location>
</feature>
<evidence type="ECO:0000259" key="8">
    <source>
        <dbReference type="SMART" id="SM01115"/>
    </source>
</evidence>
<evidence type="ECO:0000256" key="2">
    <source>
        <dbReference type="ARBA" id="ARBA00005954"/>
    </source>
</evidence>
<dbReference type="GO" id="GO:0005681">
    <property type="term" value="C:spliceosomal complex"/>
    <property type="evidence" value="ECO:0007669"/>
    <property type="project" value="UniProtKB-KW"/>
</dbReference>
<accession>A0A3Q2XX25</accession>
<evidence type="ECO:0000313" key="9">
    <source>
        <dbReference type="Ensembl" id="ENSHCOP00000004956.1"/>
    </source>
</evidence>
<reference evidence="9" key="1">
    <citation type="submission" date="2025-08" db="UniProtKB">
        <authorList>
            <consortium name="Ensembl"/>
        </authorList>
    </citation>
    <scope>IDENTIFICATION</scope>
</reference>
<keyword evidence="3" id="KW-0507">mRNA processing</keyword>
<feature type="compositionally biased region" description="Basic residues" evidence="7">
    <location>
        <begin position="246"/>
        <end position="256"/>
    </location>
</feature>
<proteinExistence type="inferred from homology"/>
<dbReference type="Proteomes" id="UP000264820">
    <property type="component" value="Unplaced"/>
</dbReference>
<evidence type="ECO:0000256" key="1">
    <source>
        <dbReference type="ARBA" id="ARBA00004123"/>
    </source>
</evidence>
<dbReference type="CDD" id="cd21373">
    <property type="entry name" value="cwf21_SRRM2-like"/>
    <property type="match status" value="1"/>
</dbReference>
<dbReference type="GO" id="GO:0008380">
    <property type="term" value="P:RNA splicing"/>
    <property type="evidence" value="ECO:0007669"/>
    <property type="project" value="UniProtKB-KW"/>
</dbReference>
<protein>
    <submittedName>
        <fullName evidence="9">Serine/arginine repetitive matrix protein 2-like</fullName>
    </submittedName>
</protein>
<keyword evidence="10" id="KW-1185">Reference proteome</keyword>
<reference evidence="9" key="2">
    <citation type="submission" date="2025-09" db="UniProtKB">
        <authorList>
            <consortium name="Ensembl"/>
        </authorList>
    </citation>
    <scope>IDENTIFICATION</scope>
</reference>
<dbReference type="SMART" id="SM01115">
    <property type="entry name" value="cwf21"/>
    <property type="match status" value="1"/>
</dbReference>
<evidence type="ECO:0000256" key="5">
    <source>
        <dbReference type="ARBA" id="ARBA00023187"/>
    </source>
</evidence>
<comment type="subcellular location">
    <subcellularLocation>
        <location evidence="1">Nucleus</location>
    </subcellularLocation>
</comment>
<sequence length="307" mass="34914">MYNGIGLTTPRGSGTNGYVQRNLSTLRSKRPRDDRGGERDEKDRERLDSQLNRQPNADILEHQRKRQLEVECAKFQDMMEEQGYSAEEIEEKVNSFRMMLQEKHQPPPPAAGDKASMTETHALAAANQQKNDRLRAAFGISSDYVDGSSFHADRKEKEKEKREQERLEREKQQQQQKYTLVEDSDNSDSPPKKRSRKKKKKNKKRAGSQSPSPPPRRDKKSKKKKKKRESSVEEEEDSSSDEKQKKASKKKKKRVSKSPAKTKAVPQRSASSASSRSRSPVVSKSPAKTKAVPQRSASSASSRRCDT</sequence>
<feature type="region of interest" description="Disordered" evidence="7">
    <location>
        <begin position="101"/>
        <end position="307"/>
    </location>
</feature>
<dbReference type="AlphaFoldDB" id="A0A3Q2XX25"/>
<dbReference type="InterPro" id="IPR051372">
    <property type="entry name" value="CWC21"/>
</dbReference>
<dbReference type="Gene3D" id="6.10.140.420">
    <property type="match status" value="1"/>
</dbReference>
<dbReference type="Ensembl" id="ENSHCOT00000006173.1">
    <property type="protein sequence ID" value="ENSHCOP00000004956.1"/>
    <property type="gene ID" value="ENSHCOG00000006524.1"/>
</dbReference>
<keyword evidence="4" id="KW-0747">Spliceosome</keyword>
<keyword evidence="6" id="KW-0539">Nucleus</keyword>
<dbReference type="PANTHER" id="PTHR36562:SF5">
    <property type="entry name" value="SERINE_ARGININE REPETITIVE MATRIX 2"/>
    <property type="match status" value="1"/>
</dbReference>
<feature type="compositionally biased region" description="Basic and acidic residues" evidence="7">
    <location>
        <begin position="151"/>
        <end position="172"/>
    </location>
</feature>
<dbReference type="STRING" id="109280.ENSHCOP00000004956"/>
<dbReference type="Pfam" id="PF08312">
    <property type="entry name" value="cwf21"/>
    <property type="match status" value="1"/>
</dbReference>